<name>A1ZU89_MICM2</name>
<dbReference type="GO" id="GO:0043138">
    <property type="term" value="F:3'-5' DNA helicase activity"/>
    <property type="evidence" value="ECO:0007669"/>
    <property type="project" value="UniProtKB-EC"/>
</dbReference>
<evidence type="ECO:0000313" key="15">
    <source>
        <dbReference type="Proteomes" id="UP000004095"/>
    </source>
</evidence>
<comment type="catalytic activity">
    <reaction evidence="8">
        <text>Couples ATP hydrolysis with the unwinding of duplex DNA by translocating in the 3'-5' direction.</text>
        <dbReference type="EC" id="5.6.2.4"/>
    </reaction>
</comment>
<dbReference type="GO" id="GO:0005829">
    <property type="term" value="C:cytosol"/>
    <property type="evidence" value="ECO:0007669"/>
    <property type="project" value="TreeGrafter"/>
</dbReference>
<dbReference type="Pfam" id="PF00580">
    <property type="entry name" value="UvrD-helicase"/>
    <property type="match status" value="1"/>
</dbReference>
<dbReference type="OrthoDB" id="9810135at2"/>
<organism evidence="14 15">
    <name type="scientific">Microscilla marina ATCC 23134</name>
    <dbReference type="NCBI Taxonomy" id="313606"/>
    <lineage>
        <taxon>Bacteria</taxon>
        <taxon>Pseudomonadati</taxon>
        <taxon>Bacteroidota</taxon>
        <taxon>Cytophagia</taxon>
        <taxon>Cytophagales</taxon>
        <taxon>Microscillaceae</taxon>
        <taxon>Microscilla</taxon>
    </lineage>
</organism>
<dbReference type="InterPro" id="IPR027417">
    <property type="entry name" value="P-loop_NTPase"/>
</dbReference>
<evidence type="ECO:0000259" key="13">
    <source>
        <dbReference type="PROSITE" id="PS51198"/>
    </source>
</evidence>
<dbReference type="InterPro" id="IPR014016">
    <property type="entry name" value="UvrD-like_ATP-bd"/>
</dbReference>
<dbReference type="Proteomes" id="UP000004095">
    <property type="component" value="Unassembled WGS sequence"/>
</dbReference>
<dbReference type="PANTHER" id="PTHR11070:SF2">
    <property type="entry name" value="ATP-DEPENDENT DNA HELICASE SRS2"/>
    <property type="match status" value="1"/>
</dbReference>
<evidence type="ECO:0000256" key="7">
    <source>
        <dbReference type="ARBA" id="ARBA00023235"/>
    </source>
</evidence>
<protein>
    <recommendedName>
        <fullName evidence="9">DNA 3'-5' helicase</fullName>
        <ecNumber evidence="9">5.6.2.4</ecNumber>
    </recommendedName>
    <alternativeName>
        <fullName evidence="10">DNA 3'-5' helicase II</fullName>
    </alternativeName>
</protein>
<dbReference type="RefSeq" id="WP_002701648.1">
    <property type="nucleotide sequence ID" value="NZ_AAWS01000039.1"/>
</dbReference>
<evidence type="ECO:0000256" key="10">
    <source>
        <dbReference type="ARBA" id="ARBA00034923"/>
    </source>
</evidence>
<evidence type="ECO:0000256" key="12">
    <source>
        <dbReference type="PROSITE-ProRule" id="PRU00560"/>
    </source>
</evidence>
<dbReference type="Pfam" id="PF13361">
    <property type="entry name" value="UvrD_C"/>
    <property type="match status" value="1"/>
</dbReference>
<feature type="domain" description="UvrD-like helicase ATP-binding" evidence="13">
    <location>
        <begin position="17"/>
        <end position="342"/>
    </location>
</feature>
<dbReference type="Gene3D" id="1.10.10.160">
    <property type="match status" value="1"/>
</dbReference>
<evidence type="ECO:0000256" key="11">
    <source>
        <dbReference type="ARBA" id="ARBA00048988"/>
    </source>
</evidence>
<evidence type="ECO:0000256" key="5">
    <source>
        <dbReference type="ARBA" id="ARBA00022840"/>
    </source>
</evidence>
<keyword evidence="15" id="KW-1185">Reference proteome</keyword>
<dbReference type="AlphaFoldDB" id="A1ZU89"/>
<dbReference type="GO" id="GO:0005524">
    <property type="term" value="F:ATP binding"/>
    <property type="evidence" value="ECO:0007669"/>
    <property type="project" value="UniProtKB-UniRule"/>
</dbReference>
<dbReference type="eggNOG" id="COG0210">
    <property type="taxonomic scope" value="Bacteria"/>
</dbReference>
<dbReference type="InterPro" id="IPR000212">
    <property type="entry name" value="DNA_helicase_UvrD/REP"/>
</dbReference>
<sequence length="877" mass="100679">MPDQTPSIEALWQAVGFTPNQSQEEAIRHTDGPLFLTAGPGSGKTRVLLWKCLYLIVHQQVAPEHIFLATFTEKAALQLKEGLQSLLGLVTNRTNQTFDLSKMYVGTVHSLCNRLITDRRFGQKKGADKKITPIDDLEQYFHISNRKIWTAMIAAGGLDDLPAEEQNQYINDYLAENHKKGVSRYNAIMHLMALFNRFTEECLDVATLNKIVSEEPMKKMVKMYAFYLDSLQEKWQEKLDFSLVQQKGLEVMQNFGGEANEKFKYVIIDEYQDTNTIQEKLFFKLAEVTQNLCVVGDDDQALYRFRGATVENFVEFEERCKQYYPKGKPVTKIPLNINYRSRKKIVDFYTSYIGQTNWQKEDDPTQQYRVHTKQISAHSTDDQASVFTTDYLEPEQSFEQIAQFIQTLLNQQIIEDPNQVAFLFPSLGSTQVPKAQAALESLGLRTYAPRAQPFLKLPEARSIMGIFLRVFGKPERDPEFNRGDFKNYHDWMEEVYSEAGVAIRQDAGLKALVEHHRSEITTSISDYKALMAKVEASNELNLDDAYDFEKMPAQLKEASISPSARKSLSSTYLLRQLKKQMDEGGKSSFTLRDVITRATSLNWNPLDLFYKILAFKEFKTMMDAAGKSDVQIDEGPIYNLGLLTGYISRFLELYKTVLRAKDLESKNFKRAFFIRFWYTIYKKGETEFENSEDPFPRGRIPFLTIHQSKGLEFPVVVLGNTVTRSGGVRRMEELMKPLLGNQGEPLTRMDEFDKARMFYVALSRAENLLIVANYKRGISKEFKAMLAQHQIPVLGASQAATVPSAKLSAKAPMKAYSYTSDYLLYERCPRQYMVFRKYGFVPSRSQTMFFGSLVHQTIDDLHNFIIDNPENLDLDLI</sequence>
<evidence type="ECO:0000256" key="6">
    <source>
        <dbReference type="ARBA" id="ARBA00023125"/>
    </source>
</evidence>
<keyword evidence="2 12" id="KW-0547">Nucleotide-binding</keyword>
<comment type="catalytic activity">
    <reaction evidence="11">
        <text>ATP + H2O = ADP + phosphate + H(+)</text>
        <dbReference type="Rhea" id="RHEA:13065"/>
        <dbReference type="ChEBI" id="CHEBI:15377"/>
        <dbReference type="ChEBI" id="CHEBI:15378"/>
        <dbReference type="ChEBI" id="CHEBI:30616"/>
        <dbReference type="ChEBI" id="CHEBI:43474"/>
        <dbReference type="ChEBI" id="CHEBI:456216"/>
        <dbReference type="EC" id="5.6.2.4"/>
    </reaction>
</comment>
<reference evidence="14 15" key="1">
    <citation type="submission" date="2007-01" db="EMBL/GenBank/DDBJ databases">
        <authorList>
            <person name="Haygood M."/>
            <person name="Podell S."/>
            <person name="Anderson C."/>
            <person name="Hopkinson B."/>
            <person name="Roe K."/>
            <person name="Barbeau K."/>
            <person name="Gaasterland T."/>
            <person name="Ferriera S."/>
            <person name="Johnson J."/>
            <person name="Kravitz S."/>
            <person name="Beeson K."/>
            <person name="Sutton G."/>
            <person name="Rogers Y.-H."/>
            <person name="Friedman R."/>
            <person name="Frazier M."/>
            <person name="Venter J.C."/>
        </authorList>
    </citation>
    <scope>NUCLEOTIDE SEQUENCE [LARGE SCALE GENOMIC DNA]</scope>
    <source>
        <strain evidence="14 15">ATCC 23134</strain>
    </source>
</reference>
<evidence type="ECO:0000313" key="14">
    <source>
        <dbReference type="EMBL" id="EAY26060.1"/>
    </source>
</evidence>
<evidence type="ECO:0000256" key="8">
    <source>
        <dbReference type="ARBA" id="ARBA00034617"/>
    </source>
</evidence>
<gene>
    <name evidence="14" type="ORF">M23134_06409</name>
</gene>
<evidence type="ECO:0000256" key="2">
    <source>
        <dbReference type="ARBA" id="ARBA00022741"/>
    </source>
</evidence>
<evidence type="ECO:0000256" key="4">
    <source>
        <dbReference type="ARBA" id="ARBA00022806"/>
    </source>
</evidence>
<keyword evidence="4 12" id="KW-0347">Helicase</keyword>
<comment type="similarity">
    <text evidence="1">Belongs to the helicase family. UvrD subfamily.</text>
</comment>
<dbReference type="Gene3D" id="3.40.50.300">
    <property type="entry name" value="P-loop containing nucleotide triphosphate hydrolases"/>
    <property type="match status" value="3"/>
</dbReference>
<proteinExistence type="inferred from homology"/>
<dbReference type="GO" id="GO:0016887">
    <property type="term" value="F:ATP hydrolysis activity"/>
    <property type="evidence" value="ECO:0007669"/>
    <property type="project" value="RHEA"/>
</dbReference>
<dbReference type="SUPFAM" id="SSF52540">
    <property type="entry name" value="P-loop containing nucleoside triphosphate hydrolases"/>
    <property type="match status" value="1"/>
</dbReference>
<evidence type="ECO:0000256" key="3">
    <source>
        <dbReference type="ARBA" id="ARBA00022801"/>
    </source>
</evidence>
<dbReference type="GO" id="GO:0000725">
    <property type="term" value="P:recombinational repair"/>
    <property type="evidence" value="ECO:0007669"/>
    <property type="project" value="TreeGrafter"/>
</dbReference>
<keyword evidence="6" id="KW-0238">DNA-binding</keyword>
<dbReference type="CDD" id="cd17932">
    <property type="entry name" value="DEXQc_UvrD"/>
    <property type="match status" value="1"/>
</dbReference>
<evidence type="ECO:0000256" key="9">
    <source>
        <dbReference type="ARBA" id="ARBA00034808"/>
    </source>
</evidence>
<dbReference type="InterPro" id="IPR013986">
    <property type="entry name" value="DExx_box_DNA_helicase_dom_sf"/>
</dbReference>
<comment type="caution">
    <text evidence="14">The sequence shown here is derived from an EMBL/GenBank/DDBJ whole genome shotgun (WGS) entry which is preliminary data.</text>
</comment>
<dbReference type="EC" id="5.6.2.4" evidence="9"/>
<dbReference type="PANTHER" id="PTHR11070">
    <property type="entry name" value="UVRD / RECB / PCRA DNA HELICASE FAMILY MEMBER"/>
    <property type="match status" value="1"/>
</dbReference>
<feature type="binding site" evidence="12">
    <location>
        <begin position="38"/>
        <end position="45"/>
    </location>
    <ligand>
        <name>ATP</name>
        <dbReference type="ChEBI" id="CHEBI:30616"/>
    </ligand>
</feature>
<dbReference type="GO" id="GO:0033202">
    <property type="term" value="C:DNA helicase complex"/>
    <property type="evidence" value="ECO:0007669"/>
    <property type="project" value="TreeGrafter"/>
</dbReference>
<dbReference type="GO" id="GO:0003677">
    <property type="term" value="F:DNA binding"/>
    <property type="evidence" value="ECO:0007669"/>
    <property type="project" value="UniProtKB-KW"/>
</dbReference>
<dbReference type="PROSITE" id="PS51198">
    <property type="entry name" value="UVRD_HELICASE_ATP_BIND"/>
    <property type="match status" value="1"/>
</dbReference>
<keyword evidence="7" id="KW-0413">Isomerase</keyword>
<dbReference type="InterPro" id="IPR014017">
    <property type="entry name" value="DNA_helicase_UvrD-like_C"/>
</dbReference>
<keyword evidence="3 12" id="KW-0378">Hydrolase</keyword>
<evidence type="ECO:0000256" key="1">
    <source>
        <dbReference type="ARBA" id="ARBA00009922"/>
    </source>
</evidence>
<keyword evidence="5 12" id="KW-0067">ATP-binding</keyword>
<dbReference type="EMBL" id="AAWS01000039">
    <property type="protein sequence ID" value="EAY26060.1"/>
    <property type="molecule type" value="Genomic_DNA"/>
</dbReference>
<accession>A1ZU89</accession>